<comment type="caution">
    <text evidence="1">The sequence shown here is derived from an EMBL/GenBank/DDBJ whole genome shotgun (WGS) entry which is preliminary data.</text>
</comment>
<evidence type="ECO:0000313" key="1">
    <source>
        <dbReference type="EMBL" id="RYR68526.1"/>
    </source>
</evidence>
<organism evidence="1 2">
    <name type="scientific">Arachis hypogaea</name>
    <name type="common">Peanut</name>
    <dbReference type="NCBI Taxonomy" id="3818"/>
    <lineage>
        <taxon>Eukaryota</taxon>
        <taxon>Viridiplantae</taxon>
        <taxon>Streptophyta</taxon>
        <taxon>Embryophyta</taxon>
        <taxon>Tracheophyta</taxon>
        <taxon>Spermatophyta</taxon>
        <taxon>Magnoliopsida</taxon>
        <taxon>eudicotyledons</taxon>
        <taxon>Gunneridae</taxon>
        <taxon>Pentapetalae</taxon>
        <taxon>rosids</taxon>
        <taxon>fabids</taxon>
        <taxon>Fabales</taxon>
        <taxon>Fabaceae</taxon>
        <taxon>Papilionoideae</taxon>
        <taxon>50 kb inversion clade</taxon>
        <taxon>dalbergioids sensu lato</taxon>
        <taxon>Dalbergieae</taxon>
        <taxon>Pterocarpus clade</taxon>
        <taxon>Arachis</taxon>
    </lineage>
</organism>
<accession>A0A445DZG3</accession>
<proteinExistence type="predicted"/>
<protein>
    <submittedName>
        <fullName evidence="1">Uncharacterized protein</fullName>
    </submittedName>
</protein>
<dbReference type="EMBL" id="SDMP01000003">
    <property type="protein sequence ID" value="RYR68526.1"/>
    <property type="molecule type" value="Genomic_DNA"/>
</dbReference>
<evidence type="ECO:0000313" key="2">
    <source>
        <dbReference type="Proteomes" id="UP000289738"/>
    </source>
</evidence>
<gene>
    <name evidence="1" type="ORF">Ahy_A03g015020</name>
</gene>
<name>A0A445DZG3_ARAHY</name>
<sequence length="97" mass="10981">MLKSKASKWSLKLQSRLKVVPKISILSSMPSIHFKTNYFISHEKHNFGVTSALREEEEQAAIAAMVKYSREPVNPTKCMNNFGFIESSDPISLCAIY</sequence>
<dbReference type="AlphaFoldDB" id="A0A445DZG3"/>
<reference evidence="1 2" key="1">
    <citation type="submission" date="2019-01" db="EMBL/GenBank/DDBJ databases">
        <title>Sequencing of cultivated peanut Arachis hypogaea provides insights into genome evolution and oil improvement.</title>
        <authorList>
            <person name="Chen X."/>
        </authorList>
    </citation>
    <scope>NUCLEOTIDE SEQUENCE [LARGE SCALE GENOMIC DNA]</scope>
    <source>
        <strain evidence="2">cv. Fuhuasheng</strain>
        <tissue evidence="1">Leaves</tissue>
    </source>
</reference>
<dbReference type="Proteomes" id="UP000289738">
    <property type="component" value="Chromosome A03"/>
</dbReference>
<keyword evidence="2" id="KW-1185">Reference proteome</keyword>